<dbReference type="SUPFAM" id="SSF53474">
    <property type="entry name" value="alpha/beta-Hydrolases"/>
    <property type="match status" value="1"/>
</dbReference>
<dbReference type="RefSeq" id="WP_369046311.1">
    <property type="nucleotide sequence ID" value="NZ_CP163302.1"/>
</dbReference>
<accession>A0AB39L731</accession>
<protein>
    <submittedName>
        <fullName evidence="2">Alpha/beta fold hydrolase</fullName>
    </submittedName>
</protein>
<dbReference type="InterPro" id="IPR000073">
    <property type="entry name" value="AB_hydrolase_1"/>
</dbReference>
<evidence type="ECO:0000313" key="2">
    <source>
        <dbReference type="EMBL" id="XDP45897.1"/>
    </source>
</evidence>
<gene>
    <name evidence="2" type="ORF">AB5L97_02440</name>
</gene>
<dbReference type="InterPro" id="IPR050266">
    <property type="entry name" value="AB_hydrolase_sf"/>
</dbReference>
<reference evidence="2" key="1">
    <citation type="submission" date="2024-07" db="EMBL/GenBank/DDBJ databases">
        <authorList>
            <person name="fu j."/>
        </authorList>
    </citation>
    <scope>NUCLEOTIDE SEQUENCE</scope>
    <source>
        <strain evidence="2">P10A9</strain>
    </source>
</reference>
<dbReference type="Pfam" id="PF12697">
    <property type="entry name" value="Abhydrolase_6"/>
    <property type="match status" value="1"/>
</dbReference>
<dbReference type="AlphaFoldDB" id="A0AB39L731"/>
<dbReference type="PANTHER" id="PTHR43798">
    <property type="entry name" value="MONOACYLGLYCEROL LIPASE"/>
    <property type="match status" value="1"/>
</dbReference>
<dbReference type="Gene3D" id="3.40.50.1820">
    <property type="entry name" value="alpha/beta hydrolase"/>
    <property type="match status" value="1"/>
</dbReference>
<organism evidence="2">
    <name type="scientific">Sinomonas puerhi</name>
    <dbReference type="NCBI Taxonomy" id="3238584"/>
    <lineage>
        <taxon>Bacteria</taxon>
        <taxon>Bacillati</taxon>
        <taxon>Actinomycetota</taxon>
        <taxon>Actinomycetes</taxon>
        <taxon>Micrococcales</taxon>
        <taxon>Micrococcaceae</taxon>
        <taxon>Sinomonas</taxon>
    </lineage>
</organism>
<dbReference type="InterPro" id="IPR029058">
    <property type="entry name" value="AB_hydrolase_fold"/>
</dbReference>
<dbReference type="EMBL" id="CP163302">
    <property type="protein sequence ID" value="XDP45897.1"/>
    <property type="molecule type" value="Genomic_DNA"/>
</dbReference>
<proteinExistence type="predicted"/>
<name>A0AB39L731_9MICC</name>
<dbReference type="GO" id="GO:0016787">
    <property type="term" value="F:hydrolase activity"/>
    <property type="evidence" value="ECO:0007669"/>
    <property type="project" value="UniProtKB-KW"/>
</dbReference>
<sequence>MGVPELQGVNVGGLNIAYRRAGTGPPLVLHGAYEDSRIWERQLADLSDEFTVIAWDAPGCGGSDDLPPDFAGSLGRVLDGLLTELGLTGERRPHVLGLSFGSTVALDLVGVASQAARTLILASAYAGWAGFLPPEEVDRRYAQVLAELDRPAAEIIPVWLPTLFTQRATPEMRDLVSRVMADFRPSGMRALLELAGRADYRPVLPTISVPTLLLYGSEDARSPVSVGEALCEQIPGATLEVLPGVGHLSFIEAPDAFDGAVRRWIRAHPGASRPDGRQRAGGR</sequence>
<feature type="domain" description="AB hydrolase-1" evidence="1">
    <location>
        <begin position="27"/>
        <end position="257"/>
    </location>
</feature>
<keyword evidence="2" id="KW-0378">Hydrolase</keyword>
<evidence type="ECO:0000259" key="1">
    <source>
        <dbReference type="Pfam" id="PF12697"/>
    </source>
</evidence>
<dbReference type="KEGG" id="spue:AB5L97_02440"/>
<dbReference type="PRINTS" id="PR00111">
    <property type="entry name" value="ABHYDROLASE"/>
</dbReference>